<name>A0A2S7IEL2_9BACT</name>
<accession>A0A2S7IEL2</accession>
<comment type="caution">
    <text evidence="1">The sequence shown here is derived from an EMBL/GenBank/DDBJ whole genome shotgun (WGS) entry which is preliminary data.</text>
</comment>
<organism evidence="1 2">
    <name type="scientific">Siphonobacter curvatus</name>
    <dbReference type="NCBI Taxonomy" id="2094562"/>
    <lineage>
        <taxon>Bacteria</taxon>
        <taxon>Pseudomonadati</taxon>
        <taxon>Bacteroidota</taxon>
        <taxon>Cytophagia</taxon>
        <taxon>Cytophagales</taxon>
        <taxon>Cytophagaceae</taxon>
        <taxon>Siphonobacter</taxon>
    </lineage>
</organism>
<proteinExistence type="predicted"/>
<dbReference type="RefSeq" id="WP_104716156.1">
    <property type="nucleotide sequence ID" value="NZ_PTRA01000011.1"/>
</dbReference>
<dbReference type="EMBL" id="PTRA01000011">
    <property type="protein sequence ID" value="PQA53000.1"/>
    <property type="molecule type" value="Genomic_DNA"/>
</dbReference>
<sequence length="220" mass="25238">MKKVSLLLVPFALFLLWSCKKDKEQPVSFPKYWIVNSVTPKGIYRLFYDNKEITDQAAINKFLSDSSTHLKGQYLNRKVYMETHRALGDTIFTMPKADSMVLNKLVKYNVSLHNHTYTFKGKEVIVINPNEDVAKSLSFLKYKNITNGCVPNKICTGHESFISTGDDKVMQLPVIAFTLKYSEGVFSQAGINAFDETFPLKMPKRDTLLIREYVYELKAK</sequence>
<reference evidence="2" key="1">
    <citation type="submission" date="2018-02" db="EMBL/GenBank/DDBJ databases">
        <title>Genome sequencing of Solimonas sp. HR-BB.</title>
        <authorList>
            <person name="Lee Y."/>
            <person name="Jeon C.O."/>
        </authorList>
    </citation>
    <scope>NUCLEOTIDE SEQUENCE [LARGE SCALE GENOMIC DNA]</scope>
    <source>
        <strain evidence="2">HR-U</strain>
    </source>
</reference>
<dbReference type="Proteomes" id="UP000239590">
    <property type="component" value="Unassembled WGS sequence"/>
</dbReference>
<gene>
    <name evidence="1" type="ORF">C5O19_25255</name>
</gene>
<evidence type="ECO:0000313" key="1">
    <source>
        <dbReference type="EMBL" id="PQA53000.1"/>
    </source>
</evidence>
<dbReference type="AlphaFoldDB" id="A0A2S7IEL2"/>
<keyword evidence="2" id="KW-1185">Reference proteome</keyword>
<evidence type="ECO:0000313" key="2">
    <source>
        <dbReference type="Proteomes" id="UP000239590"/>
    </source>
</evidence>
<protein>
    <submittedName>
        <fullName evidence="1">Uncharacterized protein</fullName>
    </submittedName>
</protein>
<dbReference type="OrthoDB" id="952506at2"/>